<evidence type="ECO:0000256" key="5">
    <source>
        <dbReference type="HAMAP-Rule" id="MF_00099"/>
    </source>
</evidence>
<evidence type="ECO:0000259" key="9">
    <source>
        <dbReference type="PROSITE" id="PS50122"/>
    </source>
</evidence>
<comment type="similarity">
    <text evidence="5">Belongs to the CheB family.</text>
</comment>
<evidence type="ECO:0000256" key="3">
    <source>
        <dbReference type="ARBA" id="ARBA00022801"/>
    </source>
</evidence>
<comment type="caution">
    <text evidence="10">The sequence shown here is derived from an EMBL/GenBank/DDBJ whole genome shotgun (WGS) entry which is preliminary data.</text>
</comment>
<dbReference type="EC" id="3.1.1.61" evidence="5"/>
<dbReference type="GO" id="GO:0050568">
    <property type="term" value="F:protein-glutamine glutaminase activity"/>
    <property type="evidence" value="ECO:0007669"/>
    <property type="project" value="UniProtKB-UniRule"/>
</dbReference>
<comment type="catalytic activity">
    <reaction evidence="4 5">
        <text>[protein]-L-glutamate 5-O-methyl ester + H2O = L-glutamyl-[protein] + methanol + H(+)</text>
        <dbReference type="Rhea" id="RHEA:23236"/>
        <dbReference type="Rhea" id="RHEA-COMP:10208"/>
        <dbReference type="Rhea" id="RHEA-COMP:10311"/>
        <dbReference type="ChEBI" id="CHEBI:15377"/>
        <dbReference type="ChEBI" id="CHEBI:15378"/>
        <dbReference type="ChEBI" id="CHEBI:17790"/>
        <dbReference type="ChEBI" id="CHEBI:29973"/>
        <dbReference type="ChEBI" id="CHEBI:82795"/>
        <dbReference type="EC" id="3.1.1.61"/>
    </reaction>
</comment>
<accession>A0A1Y2K680</accession>
<dbReference type="PANTHER" id="PTHR42872">
    <property type="entry name" value="PROTEIN-GLUTAMATE METHYLESTERASE/PROTEIN-GLUTAMINE GLUTAMINASE"/>
    <property type="match status" value="1"/>
</dbReference>
<name>A0A1Y2K680_9PROT</name>
<feature type="active site" evidence="5 6">
    <location>
        <position position="203"/>
    </location>
</feature>
<dbReference type="GO" id="GO:0008984">
    <property type="term" value="F:protein-glutamate methylesterase activity"/>
    <property type="evidence" value="ECO:0007669"/>
    <property type="project" value="UniProtKB-UniRule"/>
</dbReference>
<dbReference type="PROSITE" id="PS50110">
    <property type="entry name" value="RESPONSE_REGULATORY"/>
    <property type="match status" value="1"/>
</dbReference>
<dbReference type="PROSITE" id="PS50122">
    <property type="entry name" value="CHEB"/>
    <property type="match status" value="1"/>
</dbReference>
<evidence type="ECO:0000313" key="10">
    <source>
        <dbReference type="EMBL" id="OSM05139.1"/>
    </source>
</evidence>
<dbReference type="PIRSF" id="PIRSF000876">
    <property type="entry name" value="RR_chemtxs_CheB"/>
    <property type="match status" value="1"/>
</dbReference>
<reference evidence="10 11" key="1">
    <citation type="journal article" date="2016" name="BMC Genomics">
        <title>Combined genomic and structural analyses of a cultured magnetotactic bacterium reveals its niche adaptation to a dynamic environment.</title>
        <authorList>
            <person name="Araujo A.C."/>
            <person name="Morillo V."/>
            <person name="Cypriano J."/>
            <person name="Teixeira L.C."/>
            <person name="Leao P."/>
            <person name="Lyra S."/>
            <person name="Almeida L.G."/>
            <person name="Bazylinski D.A."/>
            <person name="Vasconcellos A.T."/>
            <person name="Abreu F."/>
            <person name="Lins U."/>
        </authorList>
    </citation>
    <scope>NUCLEOTIDE SEQUENCE [LARGE SCALE GENOMIC DNA]</scope>
    <source>
        <strain evidence="10 11">IT-1</strain>
    </source>
</reference>
<evidence type="ECO:0000256" key="2">
    <source>
        <dbReference type="ARBA" id="ARBA00022500"/>
    </source>
</evidence>
<dbReference type="SUPFAM" id="SSF52172">
    <property type="entry name" value="CheY-like"/>
    <property type="match status" value="1"/>
</dbReference>
<keyword evidence="3 5" id="KW-0378">Hydrolase</keyword>
<keyword evidence="1 5" id="KW-0963">Cytoplasm</keyword>
<comment type="catalytic activity">
    <reaction evidence="5">
        <text>L-glutaminyl-[protein] + H2O = L-glutamyl-[protein] + NH4(+)</text>
        <dbReference type="Rhea" id="RHEA:16441"/>
        <dbReference type="Rhea" id="RHEA-COMP:10207"/>
        <dbReference type="Rhea" id="RHEA-COMP:10208"/>
        <dbReference type="ChEBI" id="CHEBI:15377"/>
        <dbReference type="ChEBI" id="CHEBI:28938"/>
        <dbReference type="ChEBI" id="CHEBI:29973"/>
        <dbReference type="ChEBI" id="CHEBI:30011"/>
        <dbReference type="EC" id="3.5.1.44"/>
    </reaction>
</comment>
<dbReference type="RefSeq" id="WP_085441775.1">
    <property type="nucleotide sequence ID" value="NZ_LVJN01000018.1"/>
</dbReference>
<evidence type="ECO:0000313" key="11">
    <source>
        <dbReference type="Proteomes" id="UP000194003"/>
    </source>
</evidence>
<dbReference type="HAMAP" id="MF_00099">
    <property type="entry name" value="CheB_chemtxs"/>
    <property type="match status" value="1"/>
</dbReference>
<protein>
    <recommendedName>
        <fullName evidence="5">Protein-glutamate methylesterase/protein-glutamine glutaminase</fullName>
        <ecNumber evidence="5">3.1.1.61</ecNumber>
        <ecNumber evidence="5">3.5.1.44</ecNumber>
    </recommendedName>
</protein>
<dbReference type="Gene3D" id="3.40.50.180">
    <property type="entry name" value="Methylesterase CheB, C-terminal domain"/>
    <property type="match status" value="1"/>
</dbReference>
<dbReference type="AlphaFoldDB" id="A0A1Y2K680"/>
<sequence>MIRVVLVDDSPIALAVLQKILAPSPDIEVVGTARHGVEALRIIPKLKPDVVCTDLHMPHMDGLELTRQIMRNFPLPILVVSISVQNSGDDSNIFQLIEAGAIDVFPKPRGGLEGSQGASLAYSLSQKIRVLSGVVPIRRHAPQGAYCPVPGDYEAPRLATRPETQRKKRLVAIGASTGGPQALMTIFSNLPADFSAPILCVQHMSEGFLMEMIKWLQQHTALRLSIAQEGESPRAGHIYFPQEKRHMVINAMGRMSMKAGHERESHVPSVDELFHSVAEFYGPTSVGVLLTGMGRDGADGMKSLHDQQALTIAQDQASCVVYGMPQKAVELGAVQYSLSVDNIASELIRCVTTPS</sequence>
<comment type="subcellular location">
    <subcellularLocation>
        <location evidence="5">Cytoplasm</location>
    </subcellularLocation>
</comment>
<dbReference type="InterPro" id="IPR011006">
    <property type="entry name" value="CheY-like_superfamily"/>
</dbReference>
<dbReference type="GO" id="GO:0006935">
    <property type="term" value="P:chemotaxis"/>
    <property type="evidence" value="ECO:0007669"/>
    <property type="project" value="UniProtKB-UniRule"/>
</dbReference>
<gene>
    <name evidence="5" type="primary">cheB</name>
    <name evidence="10" type="ORF">MAIT1_03291</name>
</gene>
<dbReference type="EC" id="3.5.1.44" evidence="5"/>
<evidence type="ECO:0000259" key="8">
    <source>
        <dbReference type="PROSITE" id="PS50110"/>
    </source>
</evidence>
<dbReference type="PANTHER" id="PTHR42872:SF6">
    <property type="entry name" value="PROTEIN-GLUTAMATE METHYLESTERASE_PROTEIN-GLUTAMINE GLUTAMINASE"/>
    <property type="match status" value="1"/>
</dbReference>
<dbReference type="Pfam" id="PF00072">
    <property type="entry name" value="Response_reg"/>
    <property type="match status" value="1"/>
</dbReference>
<dbReference type="OrthoDB" id="9793421at2"/>
<feature type="active site" evidence="5 6">
    <location>
        <position position="296"/>
    </location>
</feature>
<keyword evidence="2 5" id="KW-0145">Chemotaxis</keyword>
<feature type="active site" evidence="5 6">
    <location>
        <position position="176"/>
    </location>
</feature>
<dbReference type="CDD" id="cd17541">
    <property type="entry name" value="REC_CheB-like"/>
    <property type="match status" value="1"/>
</dbReference>
<keyword evidence="11" id="KW-1185">Reference proteome</keyword>
<keyword evidence="5 7" id="KW-0597">Phosphoprotein</keyword>
<dbReference type="CDD" id="cd16432">
    <property type="entry name" value="CheB_Rec"/>
    <property type="match status" value="1"/>
</dbReference>
<dbReference type="NCBIfam" id="NF001965">
    <property type="entry name" value="PRK00742.1"/>
    <property type="match status" value="1"/>
</dbReference>
<comment type="domain">
    <text evidence="5">Contains a C-terminal catalytic domain, and an N-terminal region which modulates catalytic activity.</text>
</comment>
<evidence type="ECO:0000256" key="6">
    <source>
        <dbReference type="PROSITE-ProRule" id="PRU00050"/>
    </source>
</evidence>
<dbReference type="GO" id="GO:0000156">
    <property type="term" value="F:phosphorelay response regulator activity"/>
    <property type="evidence" value="ECO:0007669"/>
    <property type="project" value="InterPro"/>
</dbReference>
<dbReference type="InterPro" id="IPR008248">
    <property type="entry name" value="CheB-like"/>
</dbReference>
<evidence type="ECO:0000256" key="4">
    <source>
        <dbReference type="ARBA" id="ARBA00048267"/>
    </source>
</evidence>
<feature type="domain" description="CheB-type methylesterase" evidence="9">
    <location>
        <begin position="162"/>
        <end position="354"/>
    </location>
</feature>
<feature type="domain" description="Response regulatory" evidence="8">
    <location>
        <begin position="3"/>
        <end position="122"/>
    </location>
</feature>
<dbReference type="Gene3D" id="3.40.50.2300">
    <property type="match status" value="1"/>
</dbReference>
<dbReference type="SMART" id="SM00448">
    <property type="entry name" value="REC"/>
    <property type="match status" value="1"/>
</dbReference>
<comment type="function">
    <text evidence="5">Involved in chemotaxis. Part of a chemotaxis signal transduction system that modulates chemotaxis in response to various stimuli. Catalyzes the demethylation of specific methylglutamate residues introduced into the chemoreceptors (methyl-accepting chemotaxis proteins or MCP) by CheR. Also mediates the irreversible deamidation of specific glutamine residues to glutamic acid.</text>
</comment>
<dbReference type="InterPro" id="IPR001789">
    <property type="entry name" value="Sig_transdc_resp-reg_receiver"/>
</dbReference>
<dbReference type="STRING" id="1434232.MAIT1_03291"/>
<evidence type="ECO:0000256" key="7">
    <source>
        <dbReference type="PROSITE-ProRule" id="PRU00169"/>
    </source>
</evidence>
<dbReference type="InterPro" id="IPR000673">
    <property type="entry name" value="Sig_transdc_resp-reg_Me-estase"/>
</dbReference>
<feature type="modified residue" description="4-aspartylphosphate" evidence="5 7">
    <location>
        <position position="54"/>
    </location>
</feature>
<comment type="PTM">
    <text evidence="5">Phosphorylated by CheA. Phosphorylation of the N-terminal regulatory domain activates the methylesterase activity.</text>
</comment>
<evidence type="ECO:0000256" key="1">
    <source>
        <dbReference type="ARBA" id="ARBA00022490"/>
    </source>
</evidence>
<dbReference type="NCBIfam" id="NF009206">
    <property type="entry name" value="PRK12555.1"/>
    <property type="match status" value="1"/>
</dbReference>
<organism evidence="10 11">
    <name type="scientific">Magnetofaba australis IT-1</name>
    <dbReference type="NCBI Taxonomy" id="1434232"/>
    <lineage>
        <taxon>Bacteria</taxon>
        <taxon>Pseudomonadati</taxon>
        <taxon>Pseudomonadota</taxon>
        <taxon>Magnetococcia</taxon>
        <taxon>Magnetococcales</taxon>
        <taxon>Magnetococcaceae</taxon>
        <taxon>Magnetofaba</taxon>
    </lineage>
</organism>
<dbReference type="EMBL" id="LVJN01000018">
    <property type="protein sequence ID" value="OSM05139.1"/>
    <property type="molecule type" value="Genomic_DNA"/>
</dbReference>
<dbReference type="SUPFAM" id="SSF52738">
    <property type="entry name" value="Methylesterase CheB, C-terminal domain"/>
    <property type="match status" value="1"/>
</dbReference>
<proteinExistence type="inferred from homology"/>
<dbReference type="Proteomes" id="UP000194003">
    <property type="component" value="Unassembled WGS sequence"/>
</dbReference>
<dbReference type="Pfam" id="PF01339">
    <property type="entry name" value="CheB_methylest"/>
    <property type="match status" value="1"/>
</dbReference>
<dbReference type="InterPro" id="IPR035909">
    <property type="entry name" value="CheB_C"/>
</dbReference>
<dbReference type="GO" id="GO:0005737">
    <property type="term" value="C:cytoplasm"/>
    <property type="evidence" value="ECO:0007669"/>
    <property type="project" value="UniProtKB-SubCell"/>
</dbReference>